<evidence type="ECO:0000313" key="2">
    <source>
        <dbReference type="EMBL" id="GFM35478.1"/>
    </source>
</evidence>
<dbReference type="Gene3D" id="3.30.110.40">
    <property type="entry name" value="TusA-like domain"/>
    <property type="match status" value="1"/>
</dbReference>
<dbReference type="InterPro" id="IPR027396">
    <property type="entry name" value="DsrEFH-like"/>
</dbReference>
<comment type="caution">
    <text evidence="2">The sequence shown here is derived from an EMBL/GenBank/DDBJ whole genome shotgun (WGS) entry which is preliminary data.</text>
</comment>
<dbReference type="Proteomes" id="UP000503820">
    <property type="component" value="Unassembled WGS sequence"/>
</dbReference>
<proteinExistence type="predicted"/>
<reference evidence="2 3" key="1">
    <citation type="submission" date="2020-05" db="EMBL/GenBank/DDBJ databases">
        <title>Draft genome sequence of Desulfovibrio psychrotolerans JS1T.</title>
        <authorList>
            <person name="Ueno A."/>
            <person name="Tamazawa S."/>
            <person name="Tamamura S."/>
            <person name="Murakami T."/>
            <person name="Kiyama T."/>
            <person name="Inomata H."/>
            <person name="Amano Y."/>
            <person name="Miyakawa K."/>
            <person name="Tamaki H."/>
            <person name="Naganuma T."/>
            <person name="Kaneko K."/>
        </authorList>
    </citation>
    <scope>NUCLEOTIDE SEQUENCE [LARGE SCALE GENOMIC DNA]</scope>
    <source>
        <strain evidence="2 3">JS1</strain>
    </source>
</reference>
<sequence>MPEIELNCQNLACPQPVLECKKLIESKTPAAFSILVDNDAARENVSRFIGSKGYTAEVQPVAGGWRIVATASDMSAQDCACEVMNAPQLASIDRKICVFIASDVIGSGDDELGGRLMKNFMATLPELGADLWRIVMVNAGVKLAVEDSPVLGELQRLEADGVSILVCGTCLDFFNLLDKRAVGQTTNMLDVVTSMQLAAKVIRP</sequence>
<dbReference type="SUPFAM" id="SSF64307">
    <property type="entry name" value="SirA-like"/>
    <property type="match status" value="1"/>
</dbReference>
<dbReference type="AlphaFoldDB" id="A0A7J0BPE4"/>
<accession>A0A7J0BPE4</accession>
<dbReference type="Pfam" id="PF01206">
    <property type="entry name" value="TusA"/>
    <property type="match status" value="1"/>
</dbReference>
<name>A0A7J0BPE4_9BACT</name>
<dbReference type="EMBL" id="BLVP01000001">
    <property type="protein sequence ID" value="GFM35478.1"/>
    <property type="molecule type" value="Genomic_DNA"/>
</dbReference>
<evidence type="ECO:0000313" key="3">
    <source>
        <dbReference type="Proteomes" id="UP000503820"/>
    </source>
</evidence>
<gene>
    <name evidence="2" type="ORF">DSM19430T_01620</name>
</gene>
<organism evidence="2 3">
    <name type="scientific">Desulfovibrio psychrotolerans</name>
    <dbReference type="NCBI Taxonomy" id="415242"/>
    <lineage>
        <taxon>Bacteria</taxon>
        <taxon>Pseudomonadati</taxon>
        <taxon>Thermodesulfobacteriota</taxon>
        <taxon>Desulfovibrionia</taxon>
        <taxon>Desulfovibrionales</taxon>
        <taxon>Desulfovibrionaceae</taxon>
        <taxon>Desulfovibrio</taxon>
    </lineage>
</organism>
<dbReference type="InterPro" id="IPR036868">
    <property type="entry name" value="TusA-like_sf"/>
</dbReference>
<evidence type="ECO:0000259" key="1">
    <source>
        <dbReference type="Pfam" id="PF01206"/>
    </source>
</evidence>
<dbReference type="SUPFAM" id="SSF75169">
    <property type="entry name" value="DsrEFH-like"/>
    <property type="match status" value="1"/>
</dbReference>
<feature type="domain" description="UPF0033" evidence="1">
    <location>
        <begin position="4"/>
        <end position="68"/>
    </location>
</feature>
<dbReference type="CDD" id="cd03421">
    <property type="entry name" value="SirA_like_N"/>
    <property type="match status" value="1"/>
</dbReference>
<keyword evidence="3" id="KW-1185">Reference proteome</keyword>
<dbReference type="InterPro" id="IPR001455">
    <property type="entry name" value="TusA-like"/>
</dbReference>
<dbReference type="InterPro" id="IPR019870">
    <property type="entry name" value="Se_metab_YedF"/>
</dbReference>
<protein>
    <recommendedName>
        <fullName evidence="1">UPF0033 domain-containing protein</fullName>
    </recommendedName>
</protein>
<dbReference type="NCBIfam" id="TIGR03527">
    <property type="entry name" value="selenium_YedF"/>
    <property type="match status" value="1"/>
</dbReference>
<dbReference type="RefSeq" id="WP_174408198.1">
    <property type="nucleotide sequence ID" value="NZ_BLVP01000001.1"/>
</dbReference>